<comment type="similarity">
    <text evidence="6">Belongs to the methyltransferase superfamily. RNA methyltransferase RsmG family.</text>
</comment>
<keyword evidence="4 6" id="KW-0808">Transferase</keyword>
<dbReference type="EC" id="2.1.1.170" evidence="6"/>
<dbReference type="GO" id="GO:0070043">
    <property type="term" value="F:rRNA (guanine-N7-)-methyltransferase activity"/>
    <property type="evidence" value="ECO:0007669"/>
    <property type="project" value="UniProtKB-UniRule"/>
</dbReference>
<dbReference type="PANTHER" id="PTHR31760:SF0">
    <property type="entry name" value="S-ADENOSYL-L-METHIONINE-DEPENDENT METHYLTRANSFERASES SUPERFAMILY PROTEIN"/>
    <property type="match status" value="1"/>
</dbReference>
<dbReference type="Proteomes" id="UP000234271">
    <property type="component" value="Chromosome"/>
</dbReference>
<evidence type="ECO:0000313" key="7">
    <source>
        <dbReference type="EMBL" id="AUI67504.1"/>
    </source>
</evidence>
<comment type="caution">
    <text evidence="6">Lacks conserved residue(s) required for the propagation of feature annotation.</text>
</comment>
<dbReference type="AlphaFoldDB" id="A0A2N9YAN4"/>
<dbReference type="PANTHER" id="PTHR31760">
    <property type="entry name" value="S-ADENOSYL-L-METHIONINE-DEPENDENT METHYLTRANSFERASES SUPERFAMILY PROTEIN"/>
    <property type="match status" value="1"/>
</dbReference>
<evidence type="ECO:0000256" key="2">
    <source>
        <dbReference type="ARBA" id="ARBA00022552"/>
    </source>
</evidence>
<comment type="function">
    <text evidence="6">Specifically methylates the N7 position of guanine in position 527 of 16S rRNA.</text>
</comment>
<dbReference type="NCBIfam" id="TIGR00138">
    <property type="entry name" value="rsmG_gidB"/>
    <property type="match status" value="1"/>
</dbReference>
<dbReference type="InterPro" id="IPR003682">
    <property type="entry name" value="rRNA_ssu_MeTfrase_G"/>
</dbReference>
<evidence type="ECO:0000256" key="6">
    <source>
        <dbReference type="HAMAP-Rule" id="MF_00074"/>
    </source>
</evidence>
<dbReference type="InterPro" id="IPR029063">
    <property type="entry name" value="SAM-dependent_MTases_sf"/>
</dbReference>
<keyword evidence="3 6" id="KW-0489">Methyltransferase</keyword>
<evidence type="ECO:0000256" key="3">
    <source>
        <dbReference type="ARBA" id="ARBA00022603"/>
    </source>
</evidence>
<dbReference type="PIRSF" id="PIRSF003078">
    <property type="entry name" value="GidB"/>
    <property type="match status" value="1"/>
</dbReference>
<evidence type="ECO:0000256" key="1">
    <source>
        <dbReference type="ARBA" id="ARBA00022490"/>
    </source>
</evidence>
<evidence type="ECO:0000313" key="8">
    <source>
        <dbReference type="Proteomes" id="UP000234271"/>
    </source>
</evidence>
<keyword evidence="1 6" id="KW-0963">Cytoplasm</keyword>
<protein>
    <recommendedName>
        <fullName evidence="6">Ribosomal RNA small subunit methyltransferase G</fullName>
        <ecNumber evidence="6">2.1.1.170</ecNumber>
    </recommendedName>
    <alternativeName>
        <fullName evidence="6">16S rRNA 7-methylguanosine methyltransferase</fullName>
        <shortName evidence="6">16S rRNA m7G methyltransferase</shortName>
    </alternativeName>
</protein>
<organism evidence="7 8">
    <name type="scientific">Beggiatoa leptomitoformis</name>
    <dbReference type="NCBI Taxonomy" id="288004"/>
    <lineage>
        <taxon>Bacteria</taxon>
        <taxon>Pseudomonadati</taxon>
        <taxon>Pseudomonadota</taxon>
        <taxon>Gammaproteobacteria</taxon>
        <taxon>Thiotrichales</taxon>
        <taxon>Thiotrichaceae</taxon>
        <taxon>Beggiatoa</taxon>
    </lineage>
</organism>
<feature type="binding site" evidence="6">
    <location>
        <begin position="125"/>
        <end position="126"/>
    </location>
    <ligand>
        <name>S-adenosyl-L-methionine</name>
        <dbReference type="ChEBI" id="CHEBI:59789"/>
    </ligand>
</feature>
<dbReference type="GO" id="GO:0005829">
    <property type="term" value="C:cytosol"/>
    <property type="evidence" value="ECO:0007669"/>
    <property type="project" value="TreeGrafter"/>
</dbReference>
<dbReference type="Gene3D" id="3.40.50.150">
    <property type="entry name" value="Vaccinia Virus protein VP39"/>
    <property type="match status" value="1"/>
</dbReference>
<dbReference type="EMBL" id="CP018889">
    <property type="protein sequence ID" value="AUI67504.1"/>
    <property type="molecule type" value="Genomic_DNA"/>
</dbReference>
<proteinExistence type="inferred from homology"/>
<dbReference type="SUPFAM" id="SSF53335">
    <property type="entry name" value="S-adenosyl-L-methionine-dependent methyltransferases"/>
    <property type="match status" value="1"/>
</dbReference>
<feature type="binding site" evidence="6">
    <location>
        <position position="74"/>
    </location>
    <ligand>
        <name>S-adenosyl-L-methionine</name>
        <dbReference type="ChEBI" id="CHEBI:59789"/>
    </ligand>
</feature>
<dbReference type="STRING" id="288004.AL038_04470"/>
<accession>A0A2N9YAN4</accession>
<dbReference type="OrthoDB" id="9808773at2"/>
<keyword evidence="2 6" id="KW-0698">rRNA processing</keyword>
<gene>
    <name evidence="6 7" type="primary">rsmG</name>
    <name evidence="7" type="ORF">BLE401_01535</name>
</gene>
<dbReference type="HAMAP" id="MF_00074">
    <property type="entry name" value="16SrRNA_methyltr_G"/>
    <property type="match status" value="1"/>
</dbReference>
<evidence type="ECO:0000256" key="4">
    <source>
        <dbReference type="ARBA" id="ARBA00022679"/>
    </source>
</evidence>
<dbReference type="RefSeq" id="WP_062149610.1">
    <property type="nucleotide sequence ID" value="NZ_CP012373.2"/>
</dbReference>
<comment type="catalytic activity">
    <reaction evidence="6">
        <text>guanosine(527) in 16S rRNA + S-adenosyl-L-methionine = N(7)-methylguanosine(527) in 16S rRNA + S-adenosyl-L-homocysteine</text>
        <dbReference type="Rhea" id="RHEA:42732"/>
        <dbReference type="Rhea" id="RHEA-COMP:10209"/>
        <dbReference type="Rhea" id="RHEA-COMP:10210"/>
        <dbReference type="ChEBI" id="CHEBI:57856"/>
        <dbReference type="ChEBI" id="CHEBI:59789"/>
        <dbReference type="ChEBI" id="CHEBI:74269"/>
        <dbReference type="ChEBI" id="CHEBI:74480"/>
        <dbReference type="EC" id="2.1.1.170"/>
    </reaction>
</comment>
<dbReference type="KEGG" id="blep:AL038_04470"/>
<reference evidence="8" key="1">
    <citation type="submission" date="2016-12" db="EMBL/GenBank/DDBJ databases">
        <title>Complete Genome Sequence of Beggiatoa leptomitiformis D-401.</title>
        <authorList>
            <person name="Fomenkov A."/>
            <person name="Vincze T."/>
            <person name="Grabovich M."/>
            <person name="Anton B.P."/>
            <person name="Dubinina G."/>
            <person name="Orlova M."/>
            <person name="Belousova E."/>
            <person name="Roberts R.J."/>
        </authorList>
    </citation>
    <scope>NUCLEOTIDE SEQUENCE [LARGE SCALE GENOMIC DNA]</scope>
    <source>
        <strain evidence="8">D-401</strain>
    </source>
</reference>
<comment type="subcellular location">
    <subcellularLocation>
        <location evidence="6">Cytoplasm</location>
    </subcellularLocation>
</comment>
<feature type="binding site" evidence="6">
    <location>
        <position position="140"/>
    </location>
    <ligand>
        <name>S-adenosyl-L-methionine</name>
        <dbReference type="ChEBI" id="CHEBI:59789"/>
    </ligand>
</feature>
<evidence type="ECO:0000256" key="5">
    <source>
        <dbReference type="ARBA" id="ARBA00022691"/>
    </source>
</evidence>
<feature type="binding site" evidence="6">
    <location>
        <position position="79"/>
    </location>
    <ligand>
        <name>S-adenosyl-L-methionine</name>
        <dbReference type="ChEBI" id="CHEBI:59789"/>
    </ligand>
</feature>
<keyword evidence="8" id="KW-1185">Reference proteome</keyword>
<sequence length="206" mass="23187">MLSDTLQQGLHALSLEIPSTVQVQLIRYIELLHKWNQAYNLTAIRQPQEMVVKHLLDSLVVLPYMQGERVLDVGTGAGLPGLVIALCMPEWSYVLLDSNVKKTRFVQQVIVELNLSNVTVIHSRVEQYQPVELFDSVISRAYSNLALFYHQTLRLCKPTGQIMAMKGALPTNEIAELTDVPIKIKTIPLSVPLLNAERHLVVLCHD</sequence>
<keyword evidence="5 6" id="KW-0949">S-adenosyl-L-methionine</keyword>
<name>A0A2N9YAN4_9GAMM</name>
<dbReference type="Pfam" id="PF02527">
    <property type="entry name" value="GidB"/>
    <property type="match status" value="1"/>
</dbReference>
<dbReference type="CDD" id="cd02440">
    <property type="entry name" value="AdoMet_MTases"/>
    <property type="match status" value="1"/>
</dbReference>